<feature type="transmembrane region" description="Helical" evidence="2">
    <location>
        <begin position="70"/>
        <end position="91"/>
    </location>
</feature>
<keyword evidence="3" id="KW-0732">Signal</keyword>
<evidence type="ECO:0000256" key="1">
    <source>
        <dbReference type="SAM" id="MobiDB-lite"/>
    </source>
</evidence>
<dbReference type="AlphaFoldDB" id="A0AAV4FM24"/>
<keyword evidence="2" id="KW-0812">Transmembrane</keyword>
<keyword evidence="2" id="KW-0472">Membrane</keyword>
<feature type="region of interest" description="Disordered" evidence="1">
    <location>
        <begin position="39"/>
        <end position="58"/>
    </location>
</feature>
<comment type="caution">
    <text evidence="4">The sequence shown here is derived from an EMBL/GenBank/DDBJ whole genome shotgun (WGS) entry which is preliminary data.</text>
</comment>
<evidence type="ECO:0000256" key="3">
    <source>
        <dbReference type="SAM" id="SignalP"/>
    </source>
</evidence>
<gene>
    <name evidence="4" type="ORF">ElyMa_000428300</name>
</gene>
<dbReference type="EMBL" id="BMAT01000842">
    <property type="protein sequence ID" value="GFR74357.1"/>
    <property type="molecule type" value="Genomic_DNA"/>
</dbReference>
<organism evidence="4 5">
    <name type="scientific">Elysia marginata</name>
    <dbReference type="NCBI Taxonomy" id="1093978"/>
    <lineage>
        <taxon>Eukaryota</taxon>
        <taxon>Metazoa</taxon>
        <taxon>Spiralia</taxon>
        <taxon>Lophotrochozoa</taxon>
        <taxon>Mollusca</taxon>
        <taxon>Gastropoda</taxon>
        <taxon>Heterobranchia</taxon>
        <taxon>Euthyneura</taxon>
        <taxon>Panpulmonata</taxon>
        <taxon>Sacoglossa</taxon>
        <taxon>Placobranchoidea</taxon>
        <taxon>Plakobranchidae</taxon>
        <taxon>Elysia</taxon>
    </lineage>
</organism>
<sequence length="150" mass="15612">MEIFSFFIPLVAGTMCLYSACSKNEDKPATSVAAASASSATSSSKGGPSDGQGRVDETNQVSTGFTESQLRILCCVFLLFVTVGWGPFAFLCTKTMVSGSAGLSMLAGTIPPLACKLMVSAYPAAYAVTSPRFRLGMLNILGLGGEKKED</sequence>
<keyword evidence="2" id="KW-1133">Transmembrane helix</keyword>
<evidence type="ECO:0000313" key="4">
    <source>
        <dbReference type="EMBL" id="GFR74357.1"/>
    </source>
</evidence>
<dbReference type="Proteomes" id="UP000762676">
    <property type="component" value="Unassembled WGS sequence"/>
</dbReference>
<feature type="signal peptide" evidence="3">
    <location>
        <begin position="1"/>
        <end position="22"/>
    </location>
</feature>
<keyword evidence="5" id="KW-1185">Reference proteome</keyword>
<protein>
    <submittedName>
        <fullName evidence="4">Opsin</fullName>
    </submittedName>
</protein>
<accession>A0AAV4FM24</accession>
<name>A0AAV4FM24_9GAST</name>
<feature type="chain" id="PRO_5043887275" evidence="3">
    <location>
        <begin position="23"/>
        <end position="150"/>
    </location>
</feature>
<evidence type="ECO:0000256" key="2">
    <source>
        <dbReference type="SAM" id="Phobius"/>
    </source>
</evidence>
<reference evidence="4 5" key="1">
    <citation type="journal article" date="2021" name="Elife">
        <title>Chloroplast acquisition without the gene transfer in kleptoplastic sea slugs, Plakobranchus ocellatus.</title>
        <authorList>
            <person name="Maeda T."/>
            <person name="Takahashi S."/>
            <person name="Yoshida T."/>
            <person name="Shimamura S."/>
            <person name="Takaki Y."/>
            <person name="Nagai Y."/>
            <person name="Toyoda A."/>
            <person name="Suzuki Y."/>
            <person name="Arimoto A."/>
            <person name="Ishii H."/>
            <person name="Satoh N."/>
            <person name="Nishiyama T."/>
            <person name="Hasebe M."/>
            <person name="Maruyama T."/>
            <person name="Minagawa J."/>
            <person name="Obokata J."/>
            <person name="Shigenobu S."/>
        </authorList>
    </citation>
    <scope>NUCLEOTIDE SEQUENCE [LARGE SCALE GENOMIC DNA]</scope>
</reference>
<evidence type="ECO:0000313" key="5">
    <source>
        <dbReference type="Proteomes" id="UP000762676"/>
    </source>
</evidence>
<proteinExistence type="predicted"/>